<keyword evidence="3" id="KW-0732">Signal</keyword>
<accession>A0A0U5GQW3</accession>
<comment type="similarity">
    <text evidence="1">Belongs to the EcnA/EcnB lipoprotein family.</text>
</comment>
<reference evidence="8" key="1">
    <citation type="submission" date="2015-11" db="EMBL/GenBank/DDBJ databases">
        <authorList>
            <person name="Blom J."/>
        </authorList>
    </citation>
    <scope>NUCLEOTIDE SEQUENCE [LARGE SCALE GENOMIC DNA]</scope>
</reference>
<dbReference type="GO" id="GO:0016020">
    <property type="term" value="C:membrane"/>
    <property type="evidence" value="ECO:0007669"/>
    <property type="project" value="InterPro"/>
</dbReference>
<proteinExistence type="inferred from homology"/>
<name>A0A0U5GQW3_9GAMM</name>
<organism evidence="7 8">
    <name type="scientific">Duffyella gerundensis</name>
    <dbReference type="NCBI Taxonomy" id="1619313"/>
    <lineage>
        <taxon>Bacteria</taxon>
        <taxon>Pseudomonadati</taxon>
        <taxon>Pseudomonadota</taxon>
        <taxon>Gammaproteobacteria</taxon>
        <taxon>Enterobacterales</taxon>
        <taxon>Erwiniaceae</taxon>
        <taxon>Duffyella</taxon>
    </lineage>
</organism>
<gene>
    <name evidence="7" type="ORF">EM595_3114</name>
</gene>
<dbReference type="Pfam" id="PF08085">
    <property type="entry name" value="Entericidin"/>
    <property type="match status" value="1"/>
</dbReference>
<dbReference type="InterPro" id="IPR012556">
    <property type="entry name" value="Entericidin"/>
</dbReference>
<keyword evidence="5" id="KW-0564">Palmitate</keyword>
<evidence type="ECO:0000256" key="6">
    <source>
        <dbReference type="ARBA" id="ARBA00023288"/>
    </source>
</evidence>
<dbReference type="Proteomes" id="UP000059419">
    <property type="component" value="Chromosome 1"/>
</dbReference>
<evidence type="ECO:0000313" key="8">
    <source>
        <dbReference type="Proteomes" id="UP000059419"/>
    </source>
</evidence>
<evidence type="ECO:0000256" key="5">
    <source>
        <dbReference type="ARBA" id="ARBA00023139"/>
    </source>
</evidence>
<sequence>MAKRRIEQVRLFTEEAGVMIKLLKLAALGALMVAALSSCNTFHGFGEDVSHLGGAISRAAK</sequence>
<protein>
    <submittedName>
        <fullName evidence="7">Uncharacterized protein</fullName>
    </submittedName>
</protein>
<dbReference type="PATRIC" id="fig|1619313.3.peg.3232"/>
<evidence type="ECO:0000256" key="4">
    <source>
        <dbReference type="ARBA" id="ARBA00023136"/>
    </source>
</evidence>
<evidence type="ECO:0000256" key="1">
    <source>
        <dbReference type="ARBA" id="ARBA00010296"/>
    </source>
</evidence>
<keyword evidence="6" id="KW-0449">Lipoprotein</keyword>
<evidence type="ECO:0000256" key="2">
    <source>
        <dbReference type="ARBA" id="ARBA00022475"/>
    </source>
</evidence>
<dbReference type="KEGG" id="ege:EM595_3114"/>
<dbReference type="AlphaFoldDB" id="A0A0U5GQW3"/>
<keyword evidence="8" id="KW-1185">Reference proteome</keyword>
<keyword evidence="2" id="KW-1003">Cell membrane</keyword>
<evidence type="ECO:0000256" key="3">
    <source>
        <dbReference type="ARBA" id="ARBA00022729"/>
    </source>
</evidence>
<evidence type="ECO:0000313" key="7">
    <source>
        <dbReference type="EMBL" id="CUU25345.1"/>
    </source>
</evidence>
<keyword evidence="4" id="KW-0472">Membrane</keyword>
<dbReference type="GO" id="GO:0009636">
    <property type="term" value="P:response to toxic substance"/>
    <property type="evidence" value="ECO:0007669"/>
    <property type="project" value="InterPro"/>
</dbReference>
<dbReference type="EMBL" id="LN907827">
    <property type="protein sequence ID" value="CUU25345.1"/>
    <property type="molecule type" value="Genomic_DNA"/>
</dbReference>
<dbReference type="STRING" id="1619313.EM595_3114"/>